<accession>A0A8T1FTB8</accession>
<feature type="transmembrane region" description="Helical" evidence="6">
    <location>
        <begin position="589"/>
        <end position="612"/>
    </location>
</feature>
<dbReference type="AlphaFoldDB" id="A0A8T1FTB8"/>
<feature type="region of interest" description="Disordered" evidence="5">
    <location>
        <begin position="231"/>
        <end position="282"/>
    </location>
</feature>
<feature type="transmembrane region" description="Helical" evidence="6">
    <location>
        <begin position="307"/>
        <end position="331"/>
    </location>
</feature>
<evidence type="ECO:0000256" key="3">
    <source>
        <dbReference type="ARBA" id="ARBA00022989"/>
    </source>
</evidence>
<evidence type="ECO:0000256" key="6">
    <source>
        <dbReference type="SAM" id="Phobius"/>
    </source>
</evidence>
<dbReference type="GO" id="GO:0016020">
    <property type="term" value="C:membrane"/>
    <property type="evidence" value="ECO:0007669"/>
    <property type="project" value="UniProtKB-SubCell"/>
</dbReference>
<feature type="transmembrane region" description="Helical" evidence="6">
    <location>
        <begin position="48"/>
        <end position="69"/>
    </location>
</feature>
<feature type="transmembrane region" description="Helical" evidence="6">
    <location>
        <begin position="652"/>
        <end position="674"/>
    </location>
</feature>
<dbReference type="EMBL" id="RCML01000378">
    <property type="protein sequence ID" value="KAG2978868.1"/>
    <property type="molecule type" value="Genomic_DNA"/>
</dbReference>
<dbReference type="Pfam" id="PF08016">
    <property type="entry name" value="PKD_channel"/>
    <property type="match status" value="2"/>
</dbReference>
<dbReference type="InterPro" id="IPR013122">
    <property type="entry name" value="PKD1_2_channel"/>
</dbReference>
<feature type="transmembrane region" description="Helical" evidence="6">
    <location>
        <begin position="752"/>
        <end position="773"/>
    </location>
</feature>
<dbReference type="Gene3D" id="1.10.287.70">
    <property type="match status" value="2"/>
</dbReference>
<keyword evidence="4 6" id="KW-0472">Membrane</keyword>
<name>A0A8T1FTB8_9STRA</name>
<comment type="caution">
    <text evidence="8">The sequence shown here is derived from an EMBL/GenBank/DDBJ whole genome shotgun (WGS) entry which is preliminary data.</text>
</comment>
<dbReference type="PANTHER" id="PTHR10877">
    <property type="entry name" value="POLYCYSTIN FAMILY MEMBER"/>
    <property type="match status" value="1"/>
</dbReference>
<evidence type="ECO:0000256" key="2">
    <source>
        <dbReference type="ARBA" id="ARBA00022692"/>
    </source>
</evidence>
<dbReference type="InterPro" id="IPR051223">
    <property type="entry name" value="Polycystin"/>
</dbReference>
<feature type="transmembrane region" description="Helical" evidence="6">
    <location>
        <begin position="695"/>
        <end position="714"/>
    </location>
</feature>
<keyword evidence="2 6" id="KW-0812">Transmembrane</keyword>
<reference evidence="8" key="1">
    <citation type="submission" date="2018-10" db="EMBL/GenBank/DDBJ databases">
        <title>Effector identification in a new, highly contiguous assembly of the strawberry crown rot pathogen Phytophthora cactorum.</title>
        <authorList>
            <person name="Armitage A.D."/>
            <person name="Nellist C.F."/>
            <person name="Bates H."/>
            <person name="Vickerstaff R.J."/>
            <person name="Harrison R.J."/>
        </authorList>
    </citation>
    <scope>NUCLEOTIDE SEQUENCE</scope>
    <source>
        <strain evidence="8">P415</strain>
    </source>
</reference>
<protein>
    <recommendedName>
        <fullName evidence="7">Polycystin cation channel PKD1/PKD2 domain-containing protein</fullName>
    </recommendedName>
</protein>
<gene>
    <name evidence="8" type="ORF">PC118_g12042</name>
</gene>
<keyword evidence="3 6" id="KW-1133">Transmembrane helix</keyword>
<feature type="domain" description="Polycystin cation channel PKD1/PKD2" evidence="7">
    <location>
        <begin position="642"/>
        <end position="780"/>
    </location>
</feature>
<organism evidence="8 9">
    <name type="scientific">Phytophthora cactorum</name>
    <dbReference type="NCBI Taxonomy" id="29920"/>
    <lineage>
        <taxon>Eukaryota</taxon>
        <taxon>Sar</taxon>
        <taxon>Stramenopiles</taxon>
        <taxon>Oomycota</taxon>
        <taxon>Peronosporomycetes</taxon>
        <taxon>Peronosporales</taxon>
        <taxon>Peronosporaceae</taxon>
        <taxon>Phytophthora</taxon>
    </lineage>
</organism>
<evidence type="ECO:0000256" key="4">
    <source>
        <dbReference type="ARBA" id="ARBA00023136"/>
    </source>
</evidence>
<evidence type="ECO:0000256" key="5">
    <source>
        <dbReference type="SAM" id="MobiDB-lite"/>
    </source>
</evidence>
<dbReference type="PANTHER" id="PTHR10877:SF183">
    <property type="entry name" value="AT14535P-RELATED"/>
    <property type="match status" value="1"/>
</dbReference>
<evidence type="ECO:0000313" key="8">
    <source>
        <dbReference type="EMBL" id="KAG2978868.1"/>
    </source>
</evidence>
<evidence type="ECO:0000256" key="1">
    <source>
        <dbReference type="ARBA" id="ARBA00004141"/>
    </source>
</evidence>
<feature type="compositionally biased region" description="Polar residues" evidence="5">
    <location>
        <begin position="239"/>
        <end position="259"/>
    </location>
</feature>
<feature type="domain" description="Polycystin cation channel PKD1/PKD2" evidence="7">
    <location>
        <begin position="2"/>
        <end position="76"/>
    </location>
</feature>
<dbReference type="Proteomes" id="UP000697107">
    <property type="component" value="Unassembled WGS sequence"/>
</dbReference>
<sequence length="957" mass="107897">MFSLIGHALFGDHVRQFSTRWNAMESCVNMLFGDFDYNSVRQFTGSGLFYWSYMVIVCLILLNMMLAIVMSAYKDVSKEGYQGESSKLLARRIVDLLRFGKQYFHYWRRALQHKSKEDGKPAVGTIVPKLTRENVIVDGKIQILLLLPILQAKLENERLDSGAIQTKAMVTPTFLRELFPSVDISDNEIAGIHLANGLTVDLIRAFPTNSTLLVVFKLKMAEPPVDECSLTITDPPGAQETSENSNEPVIAPSTSQPDTPSRWRALVDPRRSGVNRSPGVEDKATEEIANNLEMAVKDAITALEFDYYVLGVALFRLFTTVGFCVIFAILVNSGTPNEQMYTQSNAVSTKLAPVTSSPFHSDTTVQFYDIDSVDDIYDWLTDTFIPTVFVMTDHTGKALPEHQLGHLDLANRVLGGVILDMTPREYESCDKEFVLLELYPMCTYVDYPGTVTGFLDVTWDATKAKVAIATLKQGGTWVNYHSQQLAITVATYSGEVSVFTVSHLKVNFLKTGTIHLEAATHSIPDYRGRTWLTIVPVVATYIIFGWILRYLDNARASGAEVGDAKRNKNTRFSPISCAIQKVRPFLYKFAVSCIRFGALPVFATLWTITISLDFDNKLLRLPETSGKTWLERYKDTVAVIDALDKVAAWTDALSITGAIAVFQLGVFTIHQLSFHPQLNVLARTVVKSLRQFRDFFLVFIIIFITFSFMGNLLFGGQVREFSTAALSRDSCMNMLFGTFNFDTIYNIRGSGWFYWGYMTIVSLILLNMMLAIVMGTYKVMNKDGYQGEINVLLASRISTIHRYLVQYVRKNIGKPFRYLIAKLTRHKPSEKDCHATKKDTSKLNHHHVIAYGKFRPPLLLEVLKTKLEHDRAYTSTTMLTPTLLRGLFPNFPISDKEMIDTFEFLRQGFVLNEAVTKQGQTKKLVSGQTKASRLAELHQILEKTHKEIQILTANETQ</sequence>
<evidence type="ECO:0000313" key="9">
    <source>
        <dbReference type="Proteomes" id="UP000697107"/>
    </source>
</evidence>
<feature type="transmembrane region" description="Helical" evidence="6">
    <location>
        <begin position="530"/>
        <end position="548"/>
    </location>
</feature>
<evidence type="ECO:0000259" key="7">
    <source>
        <dbReference type="Pfam" id="PF08016"/>
    </source>
</evidence>
<dbReference type="VEuPathDB" id="FungiDB:PC110_g14177"/>
<proteinExistence type="predicted"/>
<dbReference type="VEuPathDB" id="FungiDB:PC110_g14178"/>
<comment type="subcellular location">
    <subcellularLocation>
        <location evidence="1">Membrane</location>
        <topology evidence="1">Multi-pass membrane protein</topology>
    </subcellularLocation>
</comment>